<comment type="caution">
    <text evidence="2">The sequence shown here is derived from an EMBL/GenBank/DDBJ whole genome shotgun (WGS) entry which is preliminary data.</text>
</comment>
<dbReference type="PANTHER" id="PTHR46401:SF2">
    <property type="entry name" value="GLYCOSYLTRANSFERASE WBBK-RELATED"/>
    <property type="match status" value="1"/>
</dbReference>
<accession>A0ABS5DRC6</accession>
<sequence length="774" mass="88420">MKKVLIVSPTPSRDAFAGNRLRVRQLGLLFQERGYEVVFVYIARESIVDRERVEMAEEWNRYYEVAYDRTTERKTHDDKNLEVDEWVSADVLEQVRAINEIEQPQVVLINYAFLSRLCVLAKDWQTTIIDTHDIFANRFSELKKLGLPPSFFSVAPEGEKKALKRSDLVLAITDEDACYIKEAYGIDAIVVNYIEKNEPVKLARSSKIGYLSGNNKINVCSFVNFIKSQGVSEIACKLKGLEIVVAGTICADSEVIAVANANKNLIQLMGPIADKAKFYQAVGVVINPQVSGTGQKIKSVEALSYGVPIISYYEGLKGVCDEKSTYVVADEAEFTDRLDKFVTDSEFRREYSKKTRTIWSEYKKKIDGQADLLMSAVSETAKTKLIPKKINIESCKALLITDFPFWKDKNGKSARVDALVKSVPDSVELHVFAFCSIGRIDRALIEEKYSKVVFHSFKEYEVSEAAYFEERLLSRLTGIERKKYSRAYFSAIQEFLKSNTFDWAIIEYIYLAYLRFAVNFPSRKIIDTHDVMHLREWTFSKFDKKHWLSVAPREELQLLDEFELVLTIQYEEYEYLSMHLGQKSLVVPHIPTKTALKKRNPSSQKLRIGFIGTDSPMNLDGIRYVIPMLGNMYQVGKFELIVAGSVCNNLREERELPFVKVLGVIDSPESFYENIDLTINPCFYGGGLKIKTIESLANGIPVIGAYEAFRGMPVDKKTSLPFIAVASESAFLHAIEALCSDRKYLEEMQACCDLYLDEYFSEKMYSEFWRRVKL</sequence>
<dbReference type="Proteomes" id="UP000672097">
    <property type="component" value="Unassembled WGS sequence"/>
</dbReference>
<dbReference type="SUPFAM" id="SSF53756">
    <property type="entry name" value="UDP-Glycosyltransferase/glycogen phosphorylase"/>
    <property type="match status" value="2"/>
</dbReference>
<dbReference type="RefSeq" id="WP_210804912.1">
    <property type="nucleotide sequence ID" value="NZ_JAGQDG010000001.1"/>
</dbReference>
<dbReference type="Pfam" id="PF13692">
    <property type="entry name" value="Glyco_trans_1_4"/>
    <property type="match status" value="2"/>
</dbReference>
<evidence type="ECO:0000313" key="3">
    <source>
        <dbReference type="Proteomes" id="UP000672097"/>
    </source>
</evidence>
<name>A0ABS5DRC6_9BURK</name>
<evidence type="ECO:0000256" key="1">
    <source>
        <dbReference type="ARBA" id="ARBA00022679"/>
    </source>
</evidence>
<protein>
    <submittedName>
        <fullName evidence="2">Glycosyltransferase</fullName>
    </submittedName>
</protein>
<dbReference type="PANTHER" id="PTHR46401">
    <property type="entry name" value="GLYCOSYLTRANSFERASE WBBK-RELATED"/>
    <property type="match status" value="1"/>
</dbReference>
<dbReference type="Gene3D" id="3.40.50.2000">
    <property type="entry name" value="Glycogen Phosphorylase B"/>
    <property type="match status" value="3"/>
</dbReference>
<gene>
    <name evidence="2" type="ORF">KAK11_00050</name>
</gene>
<keyword evidence="3" id="KW-1185">Reference proteome</keyword>
<organism evidence="2 3">
    <name type="scientific">Ideonella paludis</name>
    <dbReference type="NCBI Taxonomy" id="1233411"/>
    <lineage>
        <taxon>Bacteria</taxon>
        <taxon>Pseudomonadati</taxon>
        <taxon>Pseudomonadota</taxon>
        <taxon>Betaproteobacteria</taxon>
        <taxon>Burkholderiales</taxon>
        <taxon>Sphaerotilaceae</taxon>
        <taxon>Ideonella</taxon>
    </lineage>
</organism>
<proteinExistence type="predicted"/>
<evidence type="ECO:0000313" key="2">
    <source>
        <dbReference type="EMBL" id="MBQ0933698.1"/>
    </source>
</evidence>
<reference evidence="2 3" key="1">
    <citation type="submission" date="2021-04" db="EMBL/GenBank/DDBJ databases">
        <title>The genome sequence of type strain Ideonella paludis KCTC 32238.</title>
        <authorList>
            <person name="Liu Y."/>
        </authorList>
    </citation>
    <scope>NUCLEOTIDE SEQUENCE [LARGE SCALE GENOMIC DNA]</scope>
    <source>
        <strain evidence="2 3">KCTC 32238</strain>
    </source>
</reference>
<keyword evidence="1" id="KW-0808">Transferase</keyword>
<dbReference type="EMBL" id="JAGQDG010000001">
    <property type="protein sequence ID" value="MBQ0933698.1"/>
    <property type="molecule type" value="Genomic_DNA"/>
</dbReference>